<sequence>MEGVKGKQIFLNIKNSEAIRPVYSYDGVNFQRFETVENIYKGTVNKIFERDTVYISHFIPYPYSRHEAKLKEWKSLAGVKHEVIGHSTLGLPIEMLTVTDNSVSDVGKKRVWIHGRSHPSETPASWHLEAMIEEILSDSPFAKELRRNTIFYLVPFINPDGVKGGYSRSSSTGVNIEINWDRPDSLTMPEVKTLKAALERVTKDKPLDLLLNMHSQISSSVTYWIHTAESTTSEFLKEQQLLSALTINYTPFYRPQDQSFSAIAPRYVEGWIWDRFGEKTLAITFETPYTYYNQDKDGPWVSVDNLAQLGYSTLLAVSDLLDLDKENRIIADADDNRVSKRNWEVSYDPSSIFFGDTFLVSKKEGSSLKYKLNLKKGVYTLYCWKVGPTAESYPAETNRWVKRAKVIQRRDGNFTYRIKSTNPGEKADAILLVKEFE</sequence>
<protein>
    <recommendedName>
        <fullName evidence="2">Peptidase M14 domain-containing protein</fullName>
    </recommendedName>
</protein>
<dbReference type="InterPro" id="IPR050821">
    <property type="entry name" value="Cytosolic_carboxypeptidase"/>
</dbReference>
<evidence type="ECO:0000259" key="2">
    <source>
        <dbReference type="PROSITE" id="PS52035"/>
    </source>
</evidence>
<comment type="caution">
    <text evidence="3">The sequence shown here is derived from an EMBL/GenBank/DDBJ whole genome shotgun (WGS) entry which is preliminary data.</text>
</comment>
<dbReference type="GO" id="GO:0004181">
    <property type="term" value="F:metallocarboxypeptidase activity"/>
    <property type="evidence" value="ECO:0007669"/>
    <property type="project" value="InterPro"/>
</dbReference>
<dbReference type="GO" id="GO:0008270">
    <property type="term" value="F:zinc ion binding"/>
    <property type="evidence" value="ECO:0007669"/>
    <property type="project" value="InterPro"/>
</dbReference>
<gene>
    <name evidence="3" type="ORF">SDC9_121445</name>
</gene>
<dbReference type="SUPFAM" id="SSF53187">
    <property type="entry name" value="Zn-dependent exopeptidases"/>
    <property type="match status" value="1"/>
</dbReference>
<dbReference type="Pfam" id="PF00246">
    <property type="entry name" value="Peptidase_M14"/>
    <property type="match status" value="1"/>
</dbReference>
<dbReference type="PANTHER" id="PTHR12756">
    <property type="entry name" value="CYTOSOLIC CARBOXYPEPTIDASE"/>
    <property type="match status" value="1"/>
</dbReference>
<dbReference type="AlphaFoldDB" id="A0A645CBZ2"/>
<evidence type="ECO:0000256" key="1">
    <source>
        <dbReference type="ARBA" id="ARBA00001947"/>
    </source>
</evidence>
<dbReference type="InterPro" id="IPR000834">
    <property type="entry name" value="Peptidase_M14"/>
</dbReference>
<evidence type="ECO:0000313" key="3">
    <source>
        <dbReference type="EMBL" id="MPM74457.1"/>
    </source>
</evidence>
<reference evidence="3" key="1">
    <citation type="submission" date="2019-08" db="EMBL/GenBank/DDBJ databases">
        <authorList>
            <person name="Kucharzyk K."/>
            <person name="Murdoch R.W."/>
            <person name="Higgins S."/>
            <person name="Loffler F."/>
        </authorList>
    </citation>
    <scope>NUCLEOTIDE SEQUENCE</scope>
</reference>
<proteinExistence type="predicted"/>
<dbReference type="Gene3D" id="3.40.630.10">
    <property type="entry name" value="Zn peptidases"/>
    <property type="match status" value="1"/>
</dbReference>
<name>A0A645CBZ2_9ZZZZ</name>
<dbReference type="PANTHER" id="PTHR12756:SF11">
    <property type="entry name" value="CYTOSOLIC CARBOXYPEPTIDASE 1"/>
    <property type="match status" value="1"/>
</dbReference>
<dbReference type="EMBL" id="VSSQ01025977">
    <property type="protein sequence ID" value="MPM74457.1"/>
    <property type="molecule type" value="Genomic_DNA"/>
</dbReference>
<organism evidence="3">
    <name type="scientific">bioreactor metagenome</name>
    <dbReference type="NCBI Taxonomy" id="1076179"/>
    <lineage>
        <taxon>unclassified sequences</taxon>
        <taxon>metagenomes</taxon>
        <taxon>ecological metagenomes</taxon>
    </lineage>
</organism>
<dbReference type="GO" id="GO:0006508">
    <property type="term" value="P:proteolysis"/>
    <property type="evidence" value="ECO:0007669"/>
    <property type="project" value="InterPro"/>
</dbReference>
<dbReference type="SMART" id="SM00631">
    <property type="entry name" value="Zn_pept"/>
    <property type="match status" value="1"/>
</dbReference>
<accession>A0A645CBZ2</accession>
<dbReference type="PROSITE" id="PS52035">
    <property type="entry name" value="PEPTIDASE_M14"/>
    <property type="match status" value="1"/>
</dbReference>
<feature type="domain" description="Peptidase M14" evidence="2">
    <location>
        <begin position="59"/>
        <end position="321"/>
    </location>
</feature>
<comment type="cofactor">
    <cofactor evidence="1">
        <name>Zn(2+)</name>
        <dbReference type="ChEBI" id="CHEBI:29105"/>
    </cofactor>
</comment>